<evidence type="ECO:0000313" key="2">
    <source>
        <dbReference type="EMBL" id="MFD1697025.1"/>
    </source>
</evidence>
<sequence>MQGVLAQAAHGDLLLLNGTVPGCLVDGAALGIAADALGRVDLLVRDGRIAALASAGSGLSAMDLPVHDLDGGMILPTLVDVHTHLDKGHILPRRPNPDGTFGGALGAVGADRIASWTAGDVRARMDFALRCAYAHGTSHIRTHIDSLPPQDEISWPVFEEIRADWADRIVLQGSCLFGVDRLVEDPGFVDSIADRVAAAGGVLGAVTYMVPGLDGLLDLIVRAAMERGLDLDFHVDETKDPEARSFEAIARAVLRNGFSGKVTCGHCCSLARQGADEADRTMDLVAQAGIGVVSLPMCNMYLQDREAGRTPRWRGVTLLHELKARGVPVAVASDNTRDPFYAYGDLDVLEVYIQATRILQLDHPVGDWITSVTTQPASMMGLNAGRLTVGGPADLLLFSLRNWGELLARPRAARTVLRKGHSISQTLPDYRELDPLMTGSGAAA</sequence>
<dbReference type="InterPro" id="IPR032466">
    <property type="entry name" value="Metal_Hydrolase"/>
</dbReference>
<dbReference type="NCBIfam" id="NF005759">
    <property type="entry name" value="PRK07583.1"/>
    <property type="match status" value="1"/>
</dbReference>
<evidence type="ECO:0000313" key="3">
    <source>
        <dbReference type="Proteomes" id="UP001597327"/>
    </source>
</evidence>
<name>A0ABW4K3C8_9HYPH</name>
<dbReference type="EC" id="3.5.4.1" evidence="2"/>
<dbReference type="PANTHER" id="PTHR32027:SF0">
    <property type="entry name" value="CYTOSINE DEAMINASE"/>
    <property type="match status" value="1"/>
</dbReference>
<dbReference type="Proteomes" id="UP001597327">
    <property type="component" value="Unassembled WGS sequence"/>
</dbReference>
<accession>A0ABW4K3C8</accession>
<gene>
    <name evidence="2" type="ORF">ACFSC7_16015</name>
</gene>
<evidence type="ECO:0000259" key="1">
    <source>
        <dbReference type="Pfam" id="PF07969"/>
    </source>
</evidence>
<dbReference type="InterPro" id="IPR013108">
    <property type="entry name" value="Amidohydro_3"/>
</dbReference>
<dbReference type="PANTHER" id="PTHR32027">
    <property type="entry name" value="CYTOSINE DEAMINASE"/>
    <property type="match status" value="1"/>
</dbReference>
<proteinExistence type="predicted"/>
<dbReference type="EMBL" id="JBHUFA010000013">
    <property type="protein sequence ID" value="MFD1697025.1"/>
    <property type="molecule type" value="Genomic_DNA"/>
</dbReference>
<reference evidence="3" key="1">
    <citation type="journal article" date="2019" name="Int. J. Syst. Evol. Microbiol.">
        <title>The Global Catalogue of Microorganisms (GCM) 10K type strain sequencing project: providing services to taxonomists for standard genome sequencing and annotation.</title>
        <authorList>
            <consortium name="The Broad Institute Genomics Platform"/>
            <consortium name="The Broad Institute Genome Sequencing Center for Infectious Disease"/>
            <person name="Wu L."/>
            <person name="Ma J."/>
        </authorList>
    </citation>
    <scope>NUCLEOTIDE SEQUENCE [LARGE SCALE GENOMIC DNA]</scope>
    <source>
        <strain evidence="3">JCM 3369</strain>
    </source>
</reference>
<dbReference type="InterPro" id="IPR011059">
    <property type="entry name" value="Metal-dep_hydrolase_composite"/>
</dbReference>
<comment type="caution">
    <text evidence="2">The sequence shown here is derived from an EMBL/GenBank/DDBJ whole genome shotgun (WGS) entry which is preliminary data.</text>
</comment>
<dbReference type="SUPFAM" id="SSF51556">
    <property type="entry name" value="Metallo-dependent hydrolases"/>
    <property type="match status" value="1"/>
</dbReference>
<dbReference type="GO" id="GO:0004131">
    <property type="term" value="F:cytosine deaminase activity"/>
    <property type="evidence" value="ECO:0007669"/>
    <property type="project" value="UniProtKB-EC"/>
</dbReference>
<dbReference type="CDD" id="cd01293">
    <property type="entry name" value="Bact_CD"/>
    <property type="match status" value="1"/>
</dbReference>
<dbReference type="InterPro" id="IPR052349">
    <property type="entry name" value="Metallo-hydrolase_Enzymes"/>
</dbReference>
<dbReference type="SUPFAM" id="SSF51338">
    <property type="entry name" value="Composite domain of metallo-dependent hydrolases"/>
    <property type="match status" value="1"/>
</dbReference>
<keyword evidence="2" id="KW-0378">Hydrolase</keyword>
<dbReference type="Pfam" id="PF07969">
    <property type="entry name" value="Amidohydro_3"/>
    <property type="match status" value="1"/>
</dbReference>
<organism evidence="2 3">
    <name type="scientific">Roseibium aestuarii</name>
    <dbReference type="NCBI Taxonomy" id="2600299"/>
    <lineage>
        <taxon>Bacteria</taxon>
        <taxon>Pseudomonadati</taxon>
        <taxon>Pseudomonadota</taxon>
        <taxon>Alphaproteobacteria</taxon>
        <taxon>Hyphomicrobiales</taxon>
        <taxon>Stappiaceae</taxon>
        <taxon>Roseibium</taxon>
    </lineage>
</organism>
<dbReference type="RefSeq" id="WP_149894173.1">
    <property type="nucleotide sequence ID" value="NZ_JBHUFA010000013.1"/>
</dbReference>
<feature type="domain" description="Amidohydrolase 3" evidence="1">
    <location>
        <begin position="218"/>
        <end position="420"/>
    </location>
</feature>
<dbReference type="Gene3D" id="3.20.20.140">
    <property type="entry name" value="Metal-dependent hydrolases"/>
    <property type="match status" value="1"/>
</dbReference>
<keyword evidence="3" id="KW-1185">Reference proteome</keyword>
<dbReference type="Gene3D" id="2.30.40.10">
    <property type="entry name" value="Urease, subunit C, domain 1"/>
    <property type="match status" value="1"/>
</dbReference>
<protein>
    <submittedName>
        <fullName evidence="2">Cytosine deaminase</fullName>
        <ecNumber evidence="2">3.5.4.1</ecNumber>
    </submittedName>
</protein>